<keyword evidence="1" id="KW-0677">Repeat</keyword>
<dbReference type="InterPro" id="IPR036770">
    <property type="entry name" value="Ankyrin_rpt-contain_sf"/>
</dbReference>
<dbReference type="SMART" id="SM00248">
    <property type="entry name" value="ANK"/>
    <property type="match status" value="5"/>
</dbReference>
<dbReference type="Pfam" id="PF12796">
    <property type="entry name" value="Ank_2"/>
    <property type="match status" value="2"/>
</dbReference>
<feature type="repeat" description="ANK" evidence="3">
    <location>
        <begin position="34"/>
        <end position="66"/>
    </location>
</feature>
<dbReference type="PROSITE" id="PS50297">
    <property type="entry name" value="ANK_REP_REGION"/>
    <property type="match status" value="2"/>
</dbReference>
<dbReference type="RefSeq" id="XP_062643139.1">
    <property type="nucleotide sequence ID" value="XM_062790172.1"/>
</dbReference>
<dbReference type="SUPFAM" id="SSF48403">
    <property type="entry name" value="Ankyrin repeat"/>
    <property type="match status" value="1"/>
</dbReference>
<dbReference type="AlphaFoldDB" id="A0AAN6TSA9"/>
<dbReference type="PROSITE" id="PS50088">
    <property type="entry name" value="ANK_REPEAT"/>
    <property type="match status" value="3"/>
</dbReference>
<gene>
    <name evidence="4" type="ORF">N657DRAFT_604525</name>
</gene>
<reference evidence="4" key="2">
    <citation type="submission" date="2023-05" db="EMBL/GenBank/DDBJ databases">
        <authorList>
            <consortium name="Lawrence Berkeley National Laboratory"/>
            <person name="Steindorff A."/>
            <person name="Hensen N."/>
            <person name="Bonometti L."/>
            <person name="Westerberg I."/>
            <person name="Brannstrom I.O."/>
            <person name="Guillou S."/>
            <person name="Cros-Aarteil S."/>
            <person name="Calhoun S."/>
            <person name="Haridas S."/>
            <person name="Kuo A."/>
            <person name="Mondo S."/>
            <person name="Pangilinan J."/>
            <person name="Riley R."/>
            <person name="Labutti K."/>
            <person name="Andreopoulos B."/>
            <person name="Lipzen A."/>
            <person name="Chen C."/>
            <person name="Yanf M."/>
            <person name="Daum C."/>
            <person name="Ng V."/>
            <person name="Clum A."/>
            <person name="Ohm R."/>
            <person name="Martin F."/>
            <person name="Silar P."/>
            <person name="Natvig D."/>
            <person name="Lalanne C."/>
            <person name="Gautier V."/>
            <person name="Ament-Velasquez S.L."/>
            <person name="Kruys A."/>
            <person name="Hutchinson M.I."/>
            <person name="Powell A.J."/>
            <person name="Barry K."/>
            <person name="Miller A.N."/>
            <person name="Grigoriev I.V."/>
            <person name="Debuchy R."/>
            <person name="Gladieux P."/>
            <person name="Thoren M.H."/>
            <person name="Johannesson H."/>
        </authorList>
    </citation>
    <scope>NUCLEOTIDE SEQUENCE</scope>
    <source>
        <strain evidence="4">CBS 731.68</strain>
    </source>
</reference>
<protein>
    <submittedName>
        <fullName evidence="4">Ankyrin</fullName>
    </submittedName>
</protein>
<evidence type="ECO:0000313" key="4">
    <source>
        <dbReference type="EMBL" id="KAK4119366.1"/>
    </source>
</evidence>
<dbReference type="InterPro" id="IPR002110">
    <property type="entry name" value="Ankyrin_rpt"/>
</dbReference>
<evidence type="ECO:0000256" key="3">
    <source>
        <dbReference type="PROSITE-ProRule" id="PRU00023"/>
    </source>
</evidence>
<evidence type="ECO:0000256" key="2">
    <source>
        <dbReference type="ARBA" id="ARBA00023043"/>
    </source>
</evidence>
<accession>A0AAN6TSA9</accession>
<evidence type="ECO:0000313" key="5">
    <source>
        <dbReference type="Proteomes" id="UP001302602"/>
    </source>
</evidence>
<feature type="repeat" description="ANK" evidence="3">
    <location>
        <begin position="132"/>
        <end position="165"/>
    </location>
</feature>
<dbReference type="Gene3D" id="1.25.40.20">
    <property type="entry name" value="Ankyrin repeat-containing domain"/>
    <property type="match status" value="3"/>
</dbReference>
<reference evidence="4" key="1">
    <citation type="journal article" date="2023" name="Mol. Phylogenet. Evol.">
        <title>Genome-scale phylogeny and comparative genomics of the fungal order Sordariales.</title>
        <authorList>
            <person name="Hensen N."/>
            <person name="Bonometti L."/>
            <person name="Westerberg I."/>
            <person name="Brannstrom I.O."/>
            <person name="Guillou S."/>
            <person name="Cros-Aarteil S."/>
            <person name="Calhoun S."/>
            <person name="Haridas S."/>
            <person name="Kuo A."/>
            <person name="Mondo S."/>
            <person name="Pangilinan J."/>
            <person name="Riley R."/>
            <person name="LaButti K."/>
            <person name="Andreopoulos B."/>
            <person name="Lipzen A."/>
            <person name="Chen C."/>
            <person name="Yan M."/>
            <person name="Daum C."/>
            <person name="Ng V."/>
            <person name="Clum A."/>
            <person name="Steindorff A."/>
            <person name="Ohm R.A."/>
            <person name="Martin F."/>
            <person name="Silar P."/>
            <person name="Natvig D.O."/>
            <person name="Lalanne C."/>
            <person name="Gautier V."/>
            <person name="Ament-Velasquez S.L."/>
            <person name="Kruys A."/>
            <person name="Hutchinson M.I."/>
            <person name="Powell A.J."/>
            <person name="Barry K."/>
            <person name="Miller A.N."/>
            <person name="Grigoriev I.V."/>
            <person name="Debuchy R."/>
            <person name="Gladieux P."/>
            <person name="Hiltunen Thoren M."/>
            <person name="Johannesson H."/>
        </authorList>
    </citation>
    <scope>NUCLEOTIDE SEQUENCE</scope>
    <source>
        <strain evidence="4">CBS 731.68</strain>
    </source>
</reference>
<dbReference type="EMBL" id="MU853249">
    <property type="protein sequence ID" value="KAK4119366.1"/>
    <property type="molecule type" value="Genomic_DNA"/>
</dbReference>
<sequence>MSERTIFEAARHGDCTRLQQLLDDGKDLDVRDSNGRTALSWAAEGENMEVVRWLLAKKVDVNVKDSKGRTALFWAVKERGRAIGAVKERRRATGPFRAAGAGFGSRVEPADETVGELLLRDNRTIVDSTDNDGRTALLWAVEKGDLVIVEELLKREDVNVNIKDNNGRTALSRAAEGENMEVVRWLLAKKVDVNAKDSKGRTALFWAVKETGRATWSFRAAGAGFGSGVEPRADGAVMGRRKGGLGNGGRTA</sequence>
<evidence type="ECO:0000256" key="1">
    <source>
        <dbReference type="ARBA" id="ARBA00022737"/>
    </source>
</evidence>
<keyword evidence="2 3" id="KW-0040">ANK repeat</keyword>
<organism evidence="4 5">
    <name type="scientific">Parathielavia appendiculata</name>
    <dbReference type="NCBI Taxonomy" id="2587402"/>
    <lineage>
        <taxon>Eukaryota</taxon>
        <taxon>Fungi</taxon>
        <taxon>Dikarya</taxon>
        <taxon>Ascomycota</taxon>
        <taxon>Pezizomycotina</taxon>
        <taxon>Sordariomycetes</taxon>
        <taxon>Sordariomycetidae</taxon>
        <taxon>Sordariales</taxon>
        <taxon>Chaetomiaceae</taxon>
        <taxon>Parathielavia</taxon>
    </lineage>
</organism>
<name>A0AAN6TSA9_9PEZI</name>
<feature type="repeat" description="ANK" evidence="3">
    <location>
        <begin position="166"/>
        <end position="198"/>
    </location>
</feature>
<keyword evidence="5" id="KW-1185">Reference proteome</keyword>
<dbReference type="PANTHER" id="PTHR24171">
    <property type="entry name" value="ANKYRIN REPEAT DOMAIN-CONTAINING PROTEIN 39-RELATED"/>
    <property type="match status" value="1"/>
</dbReference>
<dbReference type="GeneID" id="87826942"/>
<comment type="caution">
    <text evidence="4">The sequence shown here is derived from an EMBL/GenBank/DDBJ whole genome shotgun (WGS) entry which is preliminary data.</text>
</comment>
<proteinExistence type="predicted"/>
<dbReference type="Proteomes" id="UP001302602">
    <property type="component" value="Unassembled WGS sequence"/>
</dbReference>